<name>N8YNV6_ACIBZ</name>
<evidence type="ECO:0000313" key="1">
    <source>
        <dbReference type="EMBL" id="ENV20945.1"/>
    </source>
</evidence>
<sequence length="54" mass="6259">MISETTQPSQMKIRVLDSDDHAWLKQHAENTDRSINYIVNQAIKLYKQIKGTEA</sequence>
<reference evidence="1 2" key="1">
    <citation type="submission" date="2013-02" db="EMBL/GenBank/DDBJ databases">
        <title>The Genome Sequence of Acinetobacter bereziniae NIPH 3.</title>
        <authorList>
            <consortium name="The Broad Institute Genome Sequencing Platform"/>
            <consortium name="The Broad Institute Genome Sequencing Center for Infectious Disease"/>
            <person name="Cerqueira G."/>
            <person name="Feldgarden M."/>
            <person name="Courvalin P."/>
            <person name="Perichon B."/>
            <person name="Grillot-Courvalin C."/>
            <person name="Clermont D."/>
            <person name="Rocha E."/>
            <person name="Yoon E.-J."/>
            <person name="Nemec A."/>
            <person name="Walker B."/>
            <person name="Young S.K."/>
            <person name="Zeng Q."/>
            <person name="Gargeya S."/>
            <person name="Fitzgerald M."/>
            <person name="Haas B."/>
            <person name="Abouelleil A."/>
            <person name="Alvarado L."/>
            <person name="Arachchi H.M."/>
            <person name="Berlin A.M."/>
            <person name="Chapman S.B."/>
            <person name="Dewar J."/>
            <person name="Goldberg J."/>
            <person name="Griggs A."/>
            <person name="Gujja S."/>
            <person name="Hansen M."/>
            <person name="Howarth C."/>
            <person name="Imamovic A."/>
            <person name="Larimer J."/>
            <person name="McCowan C."/>
            <person name="Murphy C."/>
            <person name="Neiman D."/>
            <person name="Pearson M."/>
            <person name="Priest M."/>
            <person name="Roberts A."/>
            <person name="Saif S."/>
            <person name="Shea T."/>
            <person name="Sisk P."/>
            <person name="Sykes S."/>
            <person name="Wortman J."/>
            <person name="Nusbaum C."/>
            <person name="Birren B."/>
        </authorList>
    </citation>
    <scope>NUCLEOTIDE SEQUENCE [LARGE SCALE GENOMIC DNA]</scope>
    <source>
        <strain evidence="1 2">NIPH 3</strain>
    </source>
</reference>
<organism evidence="1 2">
    <name type="scientific">Acinetobacter bereziniae NIPH 3</name>
    <dbReference type="NCBI Taxonomy" id="1217651"/>
    <lineage>
        <taxon>Bacteria</taxon>
        <taxon>Pseudomonadati</taxon>
        <taxon>Pseudomonadota</taxon>
        <taxon>Gammaproteobacteria</taxon>
        <taxon>Moraxellales</taxon>
        <taxon>Moraxellaceae</taxon>
        <taxon>Acinetobacter</taxon>
    </lineage>
</organism>
<dbReference type="EMBL" id="APPK01000045">
    <property type="protein sequence ID" value="ENV20945.1"/>
    <property type="molecule type" value="Genomic_DNA"/>
</dbReference>
<comment type="caution">
    <text evidence="1">The sequence shown here is derived from an EMBL/GenBank/DDBJ whole genome shotgun (WGS) entry which is preliminary data.</text>
</comment>
<protein>
    <recommendedName>
        <fullName evidence="3">Arc-like DNA binding domain-containing protein</fullName>
    </recommendedName>
</protein>
<evidence type="ECO:0008006" key="3">
    <source>
        <dbReference type="Google" id="ProtNLM"/>
    </source>
</evidence>
<gene>
    <name evidence="1" type="ORF">F963_03076</name>
</gene>
<dbReference type="RefSeq" id="WP_004831623.1">
    <property type="nucleotide sequence ID" value="NZ_KB849468.1"/>
</dbReference>
<dbReference type="AlphaFoldDB" id="N8YNV6"/>
<proteinExistence type="predicted"/>
<dbReference type="Proteomes" id="UP000013270">
    <property type="component" value="Unassembled WGS sequence"/>
</dbReference>
<accession>N8YNV6</accession>
<evidence type="ECO:0000313" key="2">
    <source>
        <dbReference type="Proteomes" id="UP000013270"/>
    </source>
</evidence>
<dbReference type="HOGENOM" id="CLU_200923_1_0_6"/>
<dbReference type="PATRIC" id="fig|1217651.3.peg.3039"/>